<dbReference type="PANTHER" id="PTHR36766:SF40">
    <property type="entry name" value="DISEASE RESISTANCE PROTEIN RGA3"/>
    <property type="match status" value="1"/>
</dbReference>
<comment type="similarity">
    <text evidence="1">Belongs to the disease resistance NB-LRR family.</text>
</comment>
<dbReference type="InterPro" id="IPR002182">
    <property type="entry name" value="NB-ARC"/>
</dbReference>
<dbReference type="PANTHER" id="PTHR36766">
    <property type="entry name" value="PLANT BROAD-SPECTRUM MILDEW RESISTANCE PROTEIN RPW8"/>
    <property type="match status" value="1"/>
</dbReference>
<dbReference type="GO" id="GO:0005524">
    <property type="term" value="F:ATP binding"/>
    <property type="evidence" value="ECO:0007669"/>
    <property type="project" value="UniProtKB-KW"/>
</dbReference>
<dbReference type="EMBL" id="CM000765">
    <property type="protein sequence ID" value="KXG26099.1"/>
    <property type="molecule type" value="Genomic_DNA"/>
</dbReference>
<dbReference type="InterPro" id="IPR027417">
    <property type="entry name" value="P-loop_NTPase"/>
</dbReference>
<evidence type="ECO:0000256" key="6">
    <source>
        <dbReference type="ARBA" id="ARBA00022840"/>
    </source>
</evidence>
<evidence type="ECO:0000313" key="11">
    <source>
        <dbReference type="EMBL" id="KXG26099.1"/>
    </source>
</evidence>
<dbReference type="Pfam" id="PF25019">
    <property type="entry name" value="LRR_R13L1-DRL21"/>
    <property type="match status" value="1"/>
</dbReference>
<keyword evidence="12" id="KW-1185">Reference proteome</keyword>
<dbReference type="SUPFAM" id="SSF52540">
    <property type="entry name" value="P-loop containing nucleoside triphosphate hydrolases"/>
    <property type="match status" value="1"/>
</dbReference>
<accession>A0A1B6PKA4</accession>
<evidence type="ECO:0000256" key="5">
    <source>
        <dbReference type="ARBA" id="ARBA00022821"/>
    </source>
</evidence>
<evidence type="ECO:0008006" key="13">
    <source>
        <dbReference type="Google" id="ProtNLM"/>
    </source>
</evidence>
<dbReference type="OrthoDB" id="642469at2759"/>
<feature type="domain" description="NB-ARC" evidence="7">
    <location>
        <begin position="199"/>
        <end position="367"/>
    </location>
</feature>
<keyword evidence="2" id="KW-0433">Leucine-rich repeat</keyword>
<dbReference type="OMA" id="GIGNWEE"/>
<dbReference type="Proteomes" id="UP000000768">
    <property type="component" value="Chromosome 6"/>
</dbReference>
<dbReference type="InterPro" id="IPR042197">
    <property type="entry name" value="Apaf_helical"/>
</dbReference>
<feature type="domain" description="Disease resistance N-terminal" evidence="8">
    <location>
        <begin position="35"/>
        <end position="100"/>
    </location>
</feature>
<reference evidence="11 12" key="1">
    <citation type="journal article" date="2009" name="Nature">
        <title>The Sorghum bicolor genome and the diversification of grasses.</title>
        <authorList>
            <person name="Paterson A.H."/>
            <person name="Bowers J.E."/>
            <person name="Bruggmann R."/>
            <person name="Dubchak I."/>
            <person name="Grimwood J."/>
            <person name="Gundlach H."/>
            <person name="Haberer G."/>
            <person name="Hellsten U."/>
            <person name="Mitros T."/>
            <person name="Poliakov A."/>
            <person name="Schmutz J."/>
            <person name="Spannagl M."/>
            <person name="Tang H."/>
            <person name="Wang X."/>
            <person name="Wicker T."/>
            <person name="Bharti A.K."/>
            <person name="Chapman J."/>
            <person name="Feltus F.A."/>
            <person name="Gowik U."/>
            <person name="Grigoriev I.V."/>
            <person name="Lyons E."/>
            <person name="Maher C.A."/>
            <person name="Martis M."/>
            <person name="Narechania A."/>
            <person name="Otillar R.P."/>
            <person name="Penning B.W."/>
            <person name="Salamov A.A."/>
            <person name="Wang Y."/>
            <person name="Zhang L."/>
            <person name="Carpita N.C."/>
            <person name="Freeling M."/>
            <person name="Gingle A.R."/>
            <person name="Hash C.T."/>
            <person name="Keller B."/>
            <person name="Klein P."/>
            <person name="Kresovich S."/>
            <person name="McCann M.C."/>
            <person name="Ming R."/>
            <person name="Peterson D.G."/>
            <person name="Mehboob-ur-Rahman"/>
            <person name="Ware D."/>
            <person name="Westhoff P."/>
            <person name="Mayer K.F."/>
            <person name="Messing J."/>
            <person name="Rokhsar D.S."/>
        </authorList>
    </citation>
    <scope>NUCLEOTIDE SEQUENCE [LARGE SCALE GENOMIC DNA]</scope>
    <source>
        <strain evidence="12">cv. BTx623</strain>
    </source>
</reference>
<keyword evidence="6" id="KW-0067">ATP-binding</keyword>
<keyword evidence="5" id="KW-0611">Plant defense</keyword>
<dbReference type="AlphaFoldDB" id="A0A1B6PKA4"/>
<protein>
    <recommendedName>
        <fullName evidence="13">NB-ARC domain-containing protein</fullName>
    </recommendedName>
</protein>
<dbReference type="Pfam" id="PF00931">
    <property type="entry name" value="NB-ARC"/>
    <property type="match status" value="1"/>
</dbReference>
<dbReference type="Gene3D" id="1.10.8.430">
    <property type="entry name" value="Helical domain of apoptotic protease-activating factors"/>
    <property type="match status" value="1"/>
</dbReference>
<dbReference type="eggNOG" id="KOG4658">
    <property type="taxonomic scope" value="Eukaryota"/>
</dbReference>
<evidence type="ECO:0000259" key="9">
    <source>
        <dbReference type="Pfam" id="PF23559"/>
    </source>
</evidence>
<evidence type="ECO:0000256" key="1">
    <source>
        <dbReference type="ARBA" id="ARBA00008894"/>
    </source>
</evidence>
<feature type="domain" description="R13L1/DRL21-like LRR repeat region" evidence="10">
    <location>
        <begin position="682"/>
        <end position="816"/>
    </location>
</feature>
<dbReference type="FunFam" id="3.40.50.300:FF:001091">
    <property type="entry name" value="Probable disease resistance protein At1g61300"/>
    <property type="match status" value="1"/>
</dbReference>
<evidence type="ECO:0000256" key="2">
    <source>
        <dbReference type="ARBA" id="ARBA00022614"/>
    </source>
</evidence>
<dbReference type="Gramene" id="KXG26099">
    <property type="protein sequence ID" value="KXG26099"/>
    <property type="gene ID" value="SORBI_3006G050700"/>
</dbReference>
<evidence type="ECO:0000259" key="10">
    <source>
        <dbReference type="Pfam" id="PF25019"/>
    </source>
</evidence>
<dbReference type="Gene3D" id="3.40.50.300">
    <property type="entry name" value="P-loop containing nucleotide triphosphate hydrolases"/>
    <property type="match status" value="1"/>
</dbReference>
<dbReference type="SUPFAM" id="SSF52058">
    <property type="entry name" value="L domain-like"/>
    <property type="match status" value="1"/>
</dbReference>
<keyword evidence="4" id="KW-0547">Nucleotide-binding</keyword>
<dbReference type="Pfam" id="PF23559">
    <property type="entry name" value="WHD_DRP"/>
    <property type="match status" value="1"/>
</dbReference>
<dbReference type="GO" id="GO:0006952">
    <property type="term" value="P:defense response"/>
    <property type="evidence" value="ECO:0007669"/>
    <property type="project" value="UniProtKB-KW"/>
</dbReference>
<dbReference type="Gene3D" id="3.80.10.10">
    <property type="entry name" value="Ribonuclease Inhibitor"/>
    <property type="match status" value="2"/>
</dbReference>
<sequence length="1056" mass="118534">MTGAAAFASAALERAVGTLSLLLPGFFPSARHGEEDAEELGRLVRTMRRIRAAIDDGFPSGAPGSASASAKLRLRELRGLAYDAEDVVSECEYEAVRRRAEALDAVGRAGSDGGRRRLKRVRREVIDDYFSDIDMVPAVHDLAARASKIRVRLDEIIKEYGDLCMTDNDGEQQIDLATQRSQRYTSSIVHEPSIHGREVDKNNIIKMLLSEVRPMSVLAIVGMGGLGKTTLAQLVFNDQRVRQSFDRLAWICVSDQFDLKIITRNIISSLQKQKYEALELNDLQEALIEQVERKKLLIVLDDVWNERRAPWDSLCAPMMTAELCRIIVTTRSKTVASLVQTMPSYSLNCLTSAASWSLFEQITFEGQDPAAYANFIQIGEEIVEKCKGLPLAIKTLGSMLRYETDEERWKYVLESDLWDLDPQQNEIVPALELSYSHMPVYLKKCFMSLSLFPKDYHFSQDKLIFLWKSLGLLHTDDVWDKDRTGKLYLSDLLKRSIIQCNEHAYTMHDLIHELACCVAGEEFLRLENDIPAQISKDVRNISIFLPWTCVTSKLEHFHGSSALRAVILSSMEGLGGPIEISEELFVYSKQLRTIVLDGVSLARPSLHDSVGNLKHLCHLVLRDIGGLELPISICQLFNLQTLDVTTSGNLKPACIPNGIGRLINLHTLPVITVKRGAWHCNLRDLKDLQNLSGKLCLKGLDNVTSVDEAEEANLFSKQHIRALNLIFPDGDWQYCKHGQEPAPTTASHEEILENLQPHSNLTELSIEACRSYRYPSWLGDTSFSKVTVIRLEYCQFECMPPLGQLLTLQYLTIAEMSRIKSIGPEFCSLNPKTTGFKSLVTLAFDSMPRWLQWSEVGDGSFTCLRTLSIQHASELRSLPCALSSSLAQLKLRDCKNLVRIPRLPLLFKLDLRQCDNLTELPVFPMLQRLDIGQCSSIARLPDLPLLKVLILRDCPNLTTVVHLPSLISIHVKGGFRNELLYHLTNCHPSLENILIVSDSIERLSVEPQNLPSLVSLKLSCPNLQFCDGLAGLTYLKELKVYGCPKLSVSNLHSGQL</sequence>
<gene>
    <name evidence="11" type="ORF">SORBI_3006G050700</name>
</gene>
<dbReference type="PRINTS" id="PR00364">
    <property type="entry name" value="DISEASERSIST"/>
</dbReference>
<reference evidence="12" key="2">
    <citation type="journal article" date="2018" name="Plant J.">
        <title>The Sorghum bicolor reference genome: improved assembly, gene annotations, a transcriptome atlas, and signatures of genome organization.</title>
        <authorList>
            <person name="McCormick R.F."/>
            <person name="Truong S.K."/>
            <person name="Sreedasyam A."/>
            <person name="Jenkins J."/>
            <person name="Shu S."/>
            <person name="Sims D."/>
            <person name="Kennedy M."/>
            <person name="Amirebrahimi M."/>
            <person name="Weers B.D."/>
            <person name="McKinley B."/>
            <person name="Mattison A."/>
            <person name="Morishige D.T."/>
            <person name="Grimwood J."/>
            <person name="Schmutz J."/>
            <person name="Mullet J.E."/>
        </authorList>
    </citation>
    <scope>NUCLEOTIDE SEQUENCE [LARGE SCALE GENOMIC DNA]</scope>
    <source>
        <strain evidence="12">cv. BTx623</strain>
    </source>
</reference>
<dbReference type="InterPro" id="IPR058922">
    <property type="entry name" value="WHD_DRP"/>
</dbReference>
<dbReference type="InterPro" id="IPR056789">
    <property type="entry name" value="LRR_R13L1-DRL21"/>
</dbReference>
<evidence type="ECO:0000259" key="7">
    <source>
        <dbReference type="Pfam" id="PF00931"/>
    </source>
</evidence>
<dbReference type="InterPro" id="IPR041118">
    <property type="entry name" value="Rx_N"/>
</dbReference>
<dbReference type="Pfam" id="PF18052">
    <property type="entry name" value="Rx_N"/>
    <property type="match status" value="1"/>
</dbReference>
<evidence type="ECO:0000256" key="4">
    <source>
        <dbReference type="ARBA" id="ARBA00022741"/>
    </source>
</evidence>
<proteinExistence type="inferred from homology"/>
<organism evidence="11 12">
    <name type="scientific">Sorghum bicolor</name>
    <name type="common">Sorghum</name>
    <name type="synonym">Sorghum vulgare</name>
    <dbReference type="NCBI Taxonomy" id="4558"/>
    <lineage>
        <taxon>Eukaryota</taxon>
        <taxon>Viridiplantae</taxon>
        <taxon>Streptophyta</taxon>
        <taxon>Embryophyta</taxon>
        <taxon>Tracheophyta</taxon>
        <taxon>Spermatophyta</taxon>
        <taxon>Magnoliopsida</taxon>
        <taxon>Liliopsida</taxon>
        <taxon>Poales</taxon>
        <taxon>Poaceae</taxon>
        <taxon>PACMAD clade</taxon>
        <taxon>Panicoideae</taxon>
        <taxon>Andropogonodae</taxon>
        <taxon>Andropogoneae</taxon>
        <taxon>Sorghinae</taxon>
        <taxon>Sorghum</taxon>
    </lineage>
</organism>
<dbReference type="Gene3D" id="1.10.10.10">
    <property type="entry name" value="Winged helix-like DNA-binding domain superfamily/Winged helix DNA-binding domain"/>
    <property type="match status" value="1"/>
</dbReference>
<dbReference type="GO" id="GO:0043531">
    <property type="term" value="F:ADP binding"/>
    <property type="evidence" value="ECO:0007669"/>
    <property type="project" value="InterPro"/>
</dbReference>
<dbReference type="Gene3D" id="1.20.5.4130">
    <property type="match status" value="1"/>
</dbReference>
<dbReference type="InParanoid" id="A0A1B6PKA4"/>
<keyword evidence="3" id="KW-0677">Repeat</keyword>
<dbReference type="InterPro" id="IPR036388">
    <property type="entry name" value="WH-like_DNA-bd_sf"/>
</dbReference>
<dbReference type="SUPFAM" id="SSF52047">
    <property type="entry name" value="RNI-like"/>
    <property type="match status" value="1"/>
</dbReference>
<evidence type="ECO:0000313" key="12">
    <source>
        <dbReference type="Proteomes" id="UP000000768"/>
    </source>
</evidence>
<dbReference type="GO" id="GO:0051707">
    <property type="term" value="P:response to other organism"/>
    <property type="evidence" value="ECO:0007669"/>
    <property type="project" value="UniProtKB-ARBA"/>
</dbReference>
<evidence type="ECO:0000259" key="8">
    <source>
        <dbReference type="Pfam" id="PF18052"/>
    </source>
</evidence>
<dbReference type="InterPro" id="IPR032675">
    <property type="entry name" value="LRR_dom_sf"/>
</dbReference>
<name>A0A1B6PKA4_SORBI</name>
<feature type="domain" description="Disease resistance protein winged helix" evidence="9">
    <location>
        <begin position="451"/>
        <end position="515"/>
    </location>
</feature>
<evidence type="ECO:0000256" key="3">
    <source>
        <dbReference type="ARBA" id="ARBA00022737"/>
    </source>
</evidence>